<comment type="function">
    <text evidence="1 8">Binds directly to 16S ribosomal RNA.</text>
</comment>
<feature type="compositionally biased region" description="Basic residues" evidence="9">
    <location>
        <begin position="1"/>
        <end position="11"/>
    </location>
</feature>
<dbReference type="InterPro" id="IPR002583">
    <property type="entry name" value="Ribosomal_bS20"/>
</dbReference>
<dbReference type="SUPFAM" id="SSF46992">
    <property type="entry name" value="Ribosomal protein S20"/>
    <property type="match status" value="1"/>
</dbReference>
<comment type="caution">
    <text evidence="10">The sequence shown here is derived from an EMBL/GenBank/DDBJ whole genome shotgun (WGS) entry which is preliminary data.</text>
</comment>
<gene>
    <name evidence="8 10" type="primary">rpsT</name>
    <name evidence="10" type="ORF">LOC68_24060</name>
</gene>
<keyword evidence="3 8" id="KW-0699">rRNA-binding</keyword>
<keyword evidence="5 8" id="KW-0689">Ribosomal protein</keyword>
<dbReference type="GO" id="GO:0006412">
    <property type="term" value="P:translation"/>
    <property type="evidence" value="ECO:0007669"/>
    <property type="project" value="UniProtKB-UniRule"/>
</dbReference>
<keyword evidence="6 8" id="KW-0687">Ribonucleoprotein</keyword>
<dbReference type="Proteomes" id="UP001139103">
    <property type="component" value="Unassembled WGS sequence"/>
</dbReference>
<evidence type="ECO:0000313" key="11">
    <source>
        <dbReference type="Proteomes" id="UP001139103"/>
    </source>
</evidence>
<evidence type="ECO:0000313" key="10">
    <source>
        <dbReference type="EMBL" id="MCC9631482.1"/>
    </source>
</evidence>
<evidence type="ECO:0000256" key="6">
    <source>
        <dbReference type="ARBA" id="ARBA00023274"/>
    </source>
</evidence>
<name>A0A9X1SIN9_9BACT</name>
<feature type="region of interest" description="Disordered" evidence="9">
    <location>
        <begin position="1"/>
        <end position="28"/>
    </location>
</feature>
<dbReference type="GO" id="GO:0070181">
    <property type="term" value="F:small ribosomal subunit rRNA binding"/>
    <property type="evidence" value="ECO:0007669"/>
    <property type="project" value="TreeGrafter"/>
</dbReference>
<dbReference type="EMBL" id="JAJKFT010000010">
    <property type="protein sequence ID" value="MCC9631482.1"/>
    <property type="molecule type" value="Genomic_DNA"/>
</dbReference>
<sequence>MPNTKSAKKRLRQNEVRRARNRAVKSALRHQVRKVRAAVAAGDVGVMDAELKAAVKRLDKTAAAGVIHANTAARLKSRLNAHVKNAKAAKA</sequence>
<dbReference type="AlphaFoldDB" id="A0A9X1SIN9"/>
<dbReference type="GO" id="GO:0003735">
    <property type="term" value="F:structural constituent of ribosome"/>
    <property type="evidence" value="ECO:0007669"/>
    <property type="project" value="InterPro"/>
</dbReference>
<evidence type="ECO:0000256" key="1">
    <source>
        <dbReference type="ARBA" id="ARBA00003134"/>
    </source>
</evidence>
<evidence type="ECO:0000256" key="4">
    <source>
        <dbReference type="ARBA" id="ARBA00022884"/>
    </source>
</evidence>
<proteinExistence type="inferred from homology"/>
<dbReference type="InterPro" id="IPR036510">
    <property type="entry name" value="Ribosomal_bS20_sf"/>
</dbReference>
<reference evidence="10" key="1">
    <citation type="submission" date="2021-11" db="EMBL/GenBank/DDBJ databases">
        <title>Genome sequence.</title>
        <authorList>
            <person name="Sun Q."/>
        </authorList>
    </citation>
    <scope>NUCLEOTIDE SEQUENCE</scope>
    <source>
        <strain evidence="10">JC732</strain>
    </source>
</reference>
<feature type="compositionally biased region" description="Basic residues" evidence="9">
    <location>
        <begin position="19"/>
        <end position="28"/>
    </location>
</feature>
<dbReference type="PANTHER" id="PTHR33398">
    <property type="entry name" value="30S RIBOSOMAL PROTEIN S20"/>
    <property type="match status" value="1"/>
</dbReference>
<comment type="similarity">
    <text evidence="2 8">Belongs to the bacterial ribosomal protein bS20 family.</text>
</comment>
<dbReference type="GO" id="GO:0005829">
    <property type="term" value="C:cytosol"/>
    <property type="evidence" value="ECO:0007669"/>
    <property type="project" value="TreeGrafter"/>
</dbReference>
<dbReference type="PANTHER" id="PTHR33398:SF1">
    <property type="entry name" value="SMALL RIBOSOMAL SUBUNIT PROTEIN BS20C"/>
    <property type="match status" value="1"/>
</dbReference>
<evidence type="ECO:0000256" key="7">
    <source>
        <dbReference type="ARBA" id="ARBA00035136"/>
    </source>
</evidence>
<keyword evidence="4 8" id="KW-0694">RNA-binding</keyword>
<keyword evidence="11" id="KW-1185">Reference proteome</keyword>
<accession>A0A9X1SIN9</accession>
<protein>
    <recommendedName>
        <fullName evidence="7 8">Small ribosomal subunit protein bS20</fullName>
    </recommendedName>
</protein>
<dbReference type="GO" id="GO:0015935">
    <property type="term" value="C:small ribosomal subunit"/>
    <property type="evidence" value="ECO:0007669"/>
    <property type="project" value="TreeGrafter"/>
</dbReference>
<dbReference type="NCBIfam" id="TIGR00029">
    <property type="entry name" value="S20"/>
    <property type="match status" value="1"/>
</dbReference>
<dbReference type="Gene3D" id="1.20.58.110">
    <property type="entry name" value="Ribosomal protein S20"/>
    <property type="match status" value="1"/>
</dbReference>
<evidence type="ECO:0000256" key="9">
    <source>
        <dbReference type="SAM" id="MobiDB-lite"/>
    </source>
</evidence>
<dbReference type="HAMAP" id="MF_00500">
    <property type="entry name" value="Ribosomal_bS20"/>
    <property type="match status" value="1"/>
</dbReference>
<evidence type="ECO:0000256" key="8">
    <source>
        <dbReference type="HAMAP-Rule" id="MF_00500"/>
    </source>
</evidence>
<evidence type="ECO:0000256" key="3">
    <source>
        <dbReference type="ARBA" id="ARBA00022730"/>
    </source>
</evidence>
<organism evidence="10 11">
    <name type="scientific">Blastopirellula sediminis</name>
    <dbReference type="NCBI Taxonomy" id="2894196"/>
    <lineage>
        <taxon>Bacteria</taxon>
        <taxon>Pseudomonadati</taxon>
        <taxon>Planctomycetota</taxon>
        <taxon>Planctomycetia</taxon>
        <taxon>Pirellulales</taxon>
        <taxon>Pirellulaceae</taxon>
        <taxon>Blastopirellula</taxon>
    </lineage>
</organism>
<dbReference type="FunFam" id="1.20.58.110:FF:000001">
    <property type="entry name" value="30S ribosomal protein S20"/>
    <property type="match status" value="1"/>
</dbReference>
<dbReference type="Pfam" id="PF01649">
    <property type="entry name" value="Ribosomal_S20p"/>
    <property type="match status" value="1"/>
</dbReference>
<evidence type="ECO:0000256" key="5">
    <source>
        <dbReference type="ARBA" id="ARBA00022980"/>
    </source>
</evidence>
<dbReference type="RefSeq" id="WP_230223524.1">
    <property type="nucleotide sequence ID" value="NZ_JAJKFT010000010.1"/>
</dbReference>
<evidence type="ECO:0000256" key="2">
    <source>
        <dbReference type="ARBA" id="ARBA00007634"/>
    </source>
</evidence>